<keyword evidence="5" id="KW-0804">Transcription</keyword>
<evidence type="ECO:0000256" key="3">
    <source>
        <dbReference type="ARBA" id="ARBA00023015"/>
    </source>
</evidence>
<dbReference type="SMART" id="SM00382">
    <property type="entry name" value="AAA"/>
    <property type="match status" value="1"/>
</dbReference>
<dbReference type="Proteomes" id="UP000184465">
    <property type="component" value="Unassembled WGS sequence"/>
</dbReference>
<dbReference type="PROSITE" id="PS00676">
    <property type="entry name" value="SIGMA54_INTERACT_2"/>
    <property type="match status" value="1"/>
</dbReference>
<dbReference type="Gene3D" id="1.10.8.60">
    <property type="match status" value="1"/>
</dbReference>
<dbReference type="GO" id="GO:0006355">
    <property type="term" value="P:regulation of DNA-templated transcription"/>
    <property type="evidence" value="ECO:0007669"/>
    <property type="project" value="InterPro"/>
</dbReference>
<dbReference type="InterPro" id="IPR027417">
    <property type="entry name" value="P-loop_NTPase"/>
</dbReference>
<dbReference type="OrthoDB" id="9803970at2"/>
<organism evidence="7 8">
    <name type="scientific">Paramaledivibacter caminithermalis (strain DSM 15212 / CIP 107654 / DViRD3)</name>
    <name type="common">Clostridium caminithermale</name>
    <dbReference type="NCBI Taxonomy" id="1121301"/>
    <lineage>
        <taxon>Bacteria</taxon>
        <taxon>Bacillati</taxon>
        <taxon>Bacillota</taxon>
        <taxon>Clostridia</taxon>
        <taxon>Peptostreptococcales</taxon>
        <taxon>Caminicellaceae</taxon>
        <taxon>Paramaledivibacter</taxon>
    </lineage>
</organism>
<dbReference type="CDD" id="cd00009">
    <property type="entry name" value="AAA"/>
    <property type="match status" value="1"/>
</dbReference>
<dbReference type="InterPro" id="IPR000014">
    <property type="entry name" value="PAS"/>
</dbReference>
<dbReference type="PANTHER" id="PTHR32071:SF57">
    <property type="entry name" value="C4-DICARBOXYLATE TRANSPORT TRANSCRIPTIONAL REGULATORY PROTEIN DCTD"/>
    <property type="match status" value="1"/>
</dbReference>
<evidence type="ECO:0000256" key="2">
    <source>
        <dbReference type="ARBA" id="ARBA00022840"/>
    </source>
</evidence>
<dbReference type="PANTHER" id="PTHR32071">
    <property type="entry name" value="TRANSCRIPTIONAL REGULATORY PROTEIN"/>
    <property type="match status" value="1"/>
</dbReference>
<dbReference type="RefSeq" id="WP_073150550.1">
    <property type="nucleotide sequence ID" value="NZ_FRAG01000032.1"/>
</dbReference>
<dbReference type="SUPFAM" id="SSF46689">
    <property type="entry name" value="Homeodomain-like"/>
    <property type="match status" value="1"/>
</dbReference>
<dbReference type="STRING" id="1121301.SAMN02745912_02510"/>
<keyword evidence="1" id="KW-0547">Nucleotide-binding</keyword>
<dbReference type="InterPro" id="IPR002197">
    <property type="entry name" value="HTH_Fis"/>
</dbReference>
<evidence type="ECO:0000256" key="5">
    <source>
        <dbReference type="ARBA" id="ARBA00023163"/>
    </source>
</evidence>
<dbReference type="InterPro" id="IPR025662">
    <property type="entry name" value="Sigma_54_int_dom_ATP-bd_1"/>
</dbReference>
<dbReference type="AlphaFoldDB" id="A0A1M6QB54"/>
<dbReference type="EMBL" id="FRAG01000032">
    <property type="protein sequence ID" value="SHK17472.1"/>
    <property type="molecule type" value="Genomic_DNA"/>
</dbReference>
<dbReference type="InterPro" id="IPR058031">
    <property type="entry name" value="AAA_lid_NorR"/>
</dbReference>
<sequence>MILLKEFKDDLQTIIEAISTIINIDAAVFDIQSHLIASTESYLKHKGKAVHAPSIKEVLINGNVLVNKPGYMKSCIGCRFREHCPATIEILNSIRVEDDLIGVITLTSFTKEGHDRITKNTNIYIDILNVISELISNIVFQKHRKNQFQSLEKTLQEVLDLSADALLTIDNNGLITNINSSTLNMFSFCDFYTKSISQLLPESMINKILKGISFSNKRVKINNFYANISSIPIKNGNYFDGAVIRISEKKSSILSTKNTNNNEFNISLNSIKGNSKPIQELKKKIKKIANSSSTILITGETGTGKGLLAKAIHHVSNRSNGPFISVNCASIPESLFESELFGYEEGAFTGAKKGGKPGRFELASGGTLFLDEIGEMPLPMQAKLLAVLQENSVERIGGITSIPVDVKVIAATNKDIEKMIQKKEFRSDLYYRLNVIPVDLPPLRARKDDIEVLANEFLKQYNLKLNKNILKFSDKVISLFMSYNWPGNIRELENIVEYCVNIEETEVITLNSLPERFLKNTMENTQNIKAKIQNIELEAIIAALDKYGWDVKGKTEAAKELGIGLRTLYRRLKNYKK</sequence>
<dbReference type="Pfam" id="PF00158">
    <property type="entry name" value="Sigma54_activat"/>
    <property type="match status" value="1"/>
</dbReference>
<accession>A0A1M6QB54</accession>
<keyword evidence="8" id="KW-1185">Reference proteome</keyword>
<name>A0A1M6QB54_PARC5</name>
<keyword evidence="3" id="KW-0805">Transcription regulation</keyword>
<evidence type="ECO:0000313" key="7">
    <source>
        <dbReference type="EMBL" id="SHK17472.1"/>
    </source>
</evidence>
<dbReference type="Gene3D" id="3.30.450.20">
    <property type="entry name" value="PAS domain"/>
    <property type="match status" value="1"/>
</dbReference>
<feature type="domain" description="Sigma-54 factor interaction" evidence="6">
    <location>
        <begin position="271"/>
        <end position="501"/>
    </location>
</feature>
<dbReference type="Pfam" id="PF02954">
    <property type="entry name" value="HTH_8"/>
    <property type="match status" value="1"/>
</dbReference>
<dbReference type="SMART" id="SM00091">
    <property type="entry name" value="PAS"/>
    <property type="match status" value="1"/>
</dbReference>
<dbReference type="PROSITE" id="PS00688">
    <property type="entry name" value="SIGMA54_INTERACT_3"/>
    <property type="match status" value="1"/>
</dbReference>
<dbReference type="Gene3D" id="3.40.50.300">
    <property type="entry name" value="P-loop containing nucleotide triphosphate hydrolases"/>
    <property type="match status" value="1"/>
</dbReference>
<dbReference type="InterPro" id="IPR003593">
    <property type="entry name" value="AAA+_ATPase"/>
</dbReference>
<dbReference type="GO" id="GO:0043565">
    <property type="term" value="F:sequence-specific DNA binding"/>
    <property type="evidence" value="ECO:0007669"/>
    <property type="project" value="InterPro"/>
</dbReference>
<evidence type="ECO:0000256" key="4">
    <source>
        <dbReference type="ARBA" id="ARBA00023125"/>
    </source>
</evidence>
<dbReference type="PROSITE" id="PS50045">
    <property type="entry name" value="SIGMA54_INTERACT_4"/>
    <property type="match status" value="1"/>
</dbReference>
<dbReference type="InterPro" id="IPR002078">
    <property type="entry name" value="Sigma_54_int"/>
</dbReference>
<gene>
    <name evidence="7" type="ORF">SAMN02745912_02510</name>
</gene>
<evidence type="ECO:0000259" key="6">
    <source>
        <dbReference type="PROSITE" id="PS50045"/>
    </source>
</evidence>
<dbReference type="FunFam" id="3.40.50.300:FF:000006">
    <property type="entry name" value="DNA-binding transcriptional regulator NtrC"/>
    <property type="match status" value="1"/>
</dbReference>
<dbReference type="PROSITE" id="PS00675">
    <property type="entry name" value="SIGMA54_INTERACT_1"/>
    <property type="match status" value="1"/>
</dbReference>
<dbReference type="Pfam" id="PF25601">
    <property type="entry name" value="AAA_lid_14"/>
    <property type="match status" value="1"/>
</dbReference>
<evidence type="ECO:0000256" key="1">
    <source>
        <dbReference type="ARBA" id="ARBA00022741"/>
    </source>
</evidence>
<keyword evidence="2" id="KW-0067">ATP-binding</keyword>
<dbReference type="InterPro" id="IPR025944">
    <property type="entry name" value="Sigma_54_int_dom_CS"/>
</dbReference>
<dbReference type="GO" id="GO:0005524">
    <property type="term" value="F:ATP binding"/>
    <property type="evidence" value="ECO:0007669"/>
    <property type="project" value="UniProtKB-KW"/>
</dbReference>
<dbReference type="Gene3D" id="1.10.10.60">
    <property type="entry name" value="Homeodomain-like"/>
    <property type="match status" value="1"/>
</dbReference>
<evidence type="ECO:0000313" key="8">
    <source>
        <dbReference type="Proteomes" id="UP000184465"/>
    </source>
</evidence>
<dbReference type="InterPro" id="IPR009057">
    <property type="entry name" value="Homeodomain-like_sf"/>
</dbReference>
<dbReference type="InterPro" id="IPR025943">
    <property type="entry name" value="Sigma_54_int_dom_ATP-bd_2"/>
</dbReference>
<proteinExistence type="predicted"/>
<reference evidence="8" key="1">
    <citation type="submission" date="2016-11" db="EMBL/GenBank/DDBJ databases">
        <authorList>
            <person name="Varghese N."/>
            <person name="Submissions S."/>
        </authorList>
    </citation>
    <scope>NUCLEOTIDE SEQUENCE [LARGE SCALE GENOMIC DNA]</scope>
    <source>
        <strain evidence="8">DSM 15212 / CIP 107654 / DViRD3</strain>
    </source>
</reference>
<protein>
    <submittedName>
        <fullName evidence="7">Transcriptional regulator containing PAS, AAA-type ATPase, and DNA-binding Fis domains</fullName>
    </submittedName>
</protein>
<keyword evidence="4 7" id="KW-0238">DNA-binding</keyword>
<dbReference type="SUPFAM" id="SSF52540">
    <property type="entry name" value="P-loop containing nucleoside triphosphate hydrolases"/>
    <property type="match status" value="1"/>
</dbReference>